<keyword evidence="1" id="KW-0479">Metal-binding</keyword>
<evidence type="ECO:0000256" key="1">
    <source>
        <dbReference type="ARBA" id="ARBA00022723"/>
    </source>
</evidence>
<dbReference type="SUPFAM" id="SSF82199">
    <property type="entry name" value="SET domain"/>
    <property type="match status" value="1"/>
</dbReference>
<protein>
    <recommendedName>
        <fullName evidence="9">SET domain-containing protein</fullName>
    </recommendedName>
</protein>
<dbReference type="Pfam" id="PF00856">
    <property type="entry name" value="SET"/>
    <property type="match status" value="1"/>
</dbReference>
<name>A0A9P5TQ95_GYMJU</name>
<evidence type="ECO:0008006" key="9">
    <source>
        <dbReference type="Google" id="ProtNLM"/>
    </source>
</evidence>
<dbReference type="PANTHER" id="PTHR12197:SF251">
    <property type="entry name" value="EG:BACR7C10.4 PROTEIN"/>
    <property type="match status" value="1"/>
</dbReference>
<dbReference type="Proteomes" id="UP000724874">
    <property type="component" value="Unassembled WGS sequence"/>
</dbReference>
<keyword evidence="2 4" id="KW-0863">Zinc-finger</keyword>
<dbReference type="CDD" id="cd20071">
    <property type="entry name" value="SET_SMYD"/>
    <property type="match status" value="1"/>
</dbReference>
<organism evidence="7 8">
    <name type="scientific">Gymnopilus junonius</name>
    <name type="common">Spectacular rustgill mushroom</name>
    <name type="synonym">Gymnopilus spectabilis subsp. junonius</name>
    <dbReference type="NCBI Taxonomy" id="109634"/>
    <lineage>
        <taxon>Eukaryota</taxon>
        <taxon>Fungi</taxon>
        <taxon>Dikarya</taxon>
        <taxon>Basidiomycota</taxon>
        <taxon>Agaricomycotina</taxon>
        <taxon>Agaricomycetes</taxon>
        <taxon>Agaricomycetidae</taxon>
        <taxon>Agaricales</taxon>
        <taxon>Agaricineae</taxon>
        <taxon>Hymenogastraceae</taxon>
        <taxon>Gymnopilus</taxon>
    </lineage>
</organism>
<dbReference type="InterPro" id="IPR050869">
    <property type="entry name" value="H3K4_H4K5_MeTrfase"/>
</dbReference>
<dbReference type="GO" id="GO:0005634">
    <property type="term" value="C:nucleus"/>
    <property type="evidence" value="ECO:0007669"/>
    <property type="project" value="TreeGrafter"/>
</dbReference>
<feature type="domain" description="SET" evidence="5">
    <location>
        <begin position="56"/>
        <end position="248"/>
    </location>
</feature>
<dbReference type="Gene3D" id="2.170.270.10">
    <property type="entry name" value="SET domain"/>
    <property type="match status" value="1"/>
</dbReference>
<evidence type="ECO:0000256" key="2">
    <source>
        <dbReference type="ARBA" id="ARBA00022771"/>
    </source>
</evidence>
<proteinExistence type="predicted"/>
<gene>
    <name evidence="7" type="ORF">CPB84DRAFT_1814772</name>
</gene>
<sequence>MQVAPWLPQTIKLVSHPKARDQSVATTQIKAGSSILTTPAFASILLDSEKGRRCDNCFRLPQDKPLRRCTGCGSYWYCNAECQNVQWRKHHKRICKTINVFTVSPGYQALPLHEKHDSILLSHVIAQMSFSSTPYSLEDSSLTSVFLSLLPHADDSVTAPVICPIKPPPPAHLLQTLYTRFGNNNFAIHSHLNTIGHGIFPIASRLFNHSCLPNAAAKYHLSPDQSVVMEIVALQEIQPGEQICLPYLDPALLQTRQQILEISYGFKCRCPSCSFLNRAEPLPEPPIDPKELSNREIQLRNFVGFVLRTGVELPKISIETTLPALRCFLRESYMADLSNQFRDASHESQYDLAFESGITLLSLYLLVYPENYPQIGMHLLELAKTSWNRRISSPDLPETQDTEIKSQVQVFLSAASRVLTVLGEEGDDDGPLKEIAVLERLLSEE</sequence>
<dbReference type="Gene3D" id="1.10.220.160">
    <property type="match status" value="1"/>
</dbReference>
<evidence type="ECO:0000259" key="5">
    <source>
        <dbReference type="PROSITE" id="PS50280"/>
    </source>
</evidence>
<evidence type="ECO:0000313" key="8">
    <source>
        <dbReference type="Proteomes" id="UP000724874"/>
    </source>
</evidence>
<dbReference type="PANTHER" id="PTHR12197">
    <property type="entry name" value="HISTONE-LYSINE N-METHYLTRANSFERASE SMYD"/>
    <property type="match status" value="1"/>
</dbReference>
<dbReference type="Pfam" id="PF01753">
    <property type="entry name" value="zf-MYND"/>
    <property type="match status" value="1"/>
</dbReference>
<evidence type="ECO:0000256" key="4">
    <source>
        <dbReference type="PROSITE-ProRule" id="PRU00134"/>
    </source>
</evidence>
<dbReference type="PROSITE" id="PS01360">
    <property type="entry name" value="ZF_MYND_1"/>
    <property type="match status" value="1"/>
</dbReference>
<dbReference type="AlphaFoldDB" id="A0A9P5TQ95"/>
<dbReference type="InterPro" id="IPR046341">
    <property type="entry name" value="SET_dom_sf"/>
</dbReference>
<keyword evidence="8" id="KW-1185">Reference proteome</keyword>
<dbReference type="InterPro" id="IPR002893">
    <property type="entry name" value="Znf_MYND"/>
</dbReference>
<dbReference type="EMBL" id="JADNYJ010000032">
    <property type="protein sequence ID" value="KAF8903151.1"/>
    <property type="molecule type" value="Genomic_DNA"/>
</dbReference>
<dbReference type="Gene3D" id="6.10.140.2220">
    <property type="match status" value="1"/>
</dbReference>
<dbReference type="PROSITE" id="PS50280">
    <property type="entry name" value="SET"/>
    <property type="match status" value="1"/>
</dbReference>
<dbReference type="PROSITE" id="PS50865">
    <property type="entry name" value="ZF_MYND_2"/>
    <property type="match status" value="1"/>
</dbReference>
<dbReference type="GO" id="GO:0008270">
    <property type="term" value="F:zinc ion binding"/>
    <property type="evidence" value="ECO:0007669"/>
    <property type="project" value="UniProtKB-KW"/>
</dbReference>
<comment type="caution">
    <text evidence="7">The sequence shown here is derived from an EMBL/GenBank/DDBJ whole genome shotgun (WGS) entry which is preliminary data.</text>
</comment>
<dbReference type="OrthoDB" id="5945798at2759"/>
<keyword evidence="3" id="KW-0862">Zinc</keyword>
<evidence type="ECO:0000256" key="3">
    <source>
        <dbReference type="ARBA" id="ARBA00022833"/>
    </source>
</evidence>
<accession>A0A9P5TQ95</accession>
<dbReference type="InterPro" id="IPR001214">
    <property type="entry name" value="SET_dom"/>
</dbReference>
<reference evidence="7" key="1">
    <citation type="submission" date="2020-11" db="EMBL/GenBank/DDBJ databases">
        <authorList>
            <consortium name="DOE Joint Genome Institute"/>
            <person name="Ahrendt S."/>
            <person name="Riley R."/>
            <person name="Andreopoulos W."/>
            <person name="LaButti K."/>
            <person name="Pangilinan J."/>
            <person name="Ruiz-duenas F.J."/>
            <person name="Barrasa J.M."/>
            <person name="Sanchez-Garcia M."/>
            <person name="Camarero S."/>
            <person name="Miyauchi S."/>
            <person name="Serrano A."/>
            <person name="Linde D."/>
            <person name="Babiker R."/>
            <person name="Drula E."/>
            <person name="Ayuso-Fernandez I."/>
            <person name="Pacheco R."/>
            <person name="Padilla G."/>
            <person name="Ferreira P."/>
            <person name="Barriuso J."/>
            <person name="Kellner H."/>
            <person name="Castanera R."/>
            <person name="Alfaro M."/>
            <person name="Ramirez L."/>
            <person name="Pisabarro A.G."/>
            <person name="Kuo A."/>
            <person name="Tritt A."/>
            <person name="Lipzen A."/>
            <person name="He G."/>
            <person name="Yan M."/>
            <person name="Ng V."/>
            <person name="Cullen D."/>
            <person name="Martin F."/>
            <person name="Rosso M.-N."/>
            <person name="Henrissat B."/>
            <person name="Hibbett D."/>
            <person name="Martinez A.T."/>
            <person name="Grigoriev I.V."/>
        </authorList>
    </citation>
    <scope>NUCLEOTIDE SEQUENCE</scope>
    <source>
        <strain evidence="7">AH 44721</strain>
    </source>
</reference>
<feature type="domain" description="MYND-type" evidence="6">
    <location>
        <begin position="54"/>
        <end position="95"/>
    </location>
</feature>
<evidence type="ECO:0000313" key="7">
    <source>
        <dbReference type="EMBL" id="KAF8903151.1"/>
    </source>
</evidence>
<evidence type="ECO:0000259" key="6">
    <source>
        <dbReference type="PROSITE" id="PS50865"/>
    </source>
</evidence>